<feature type="transmembrane region" description="Helical" evidence="5">
    <location>
        <begin position="47"/>
        <end position="70"/>
    </location>
</feature>
<feature type="transmembrane region" description="Helical" evidence="5">
    <location>
        <begin position="6"/>
        <end position="26"/>
    </location>
</feature>
<dbReference type="GO" id="GO:0015297">
    <property type="term" value="F:antiporter activity"/>
    <property type="evidence" value="ECO:0007669"/>
    <property type="project" value="InterPro"/>
</dbReference>
<keyword evidence="7" id="KW-0614">Plasmid</keyword>
<dbReference type="AlphaFoldDB" id="A0A6M8HYU1"/>
<dbReference type="GO" id="GO:0016020">
    <property type="term" value="C:membrane"/>
    <property type="evidence" value="ECO:0007669"/>
    <property type="project" value="UniProtKB-SubCell"/>
</dbReference>
<gene>
    <name evidence="7" type="ORF">HN018_26620</name>
</gene>
<proteinExistence type="predicted"/>
<dbReference type="EMBL" id="CP053711">
    <property type="protein sequence ID" value="QKE93709.1"/>
    <property type="molecule type" value="Genomic_DNA"/>
</dbReference>
<name>A0A6M8HYU1_9PROT</name>
<geneLocation type="plasmid" evidence="7 8">
    <name>unnamed4</name>
</geneLocation>
<keyword evidence="8" id="KW-1185">Reference proteome</keyword>
<sequence>MAASALATVILARVVWVMSHTAFVRWRIPGFGIGPRRHADRGKPGDWHGGMIVAWCGMRGIVTLAAALALPDDFPHRDLLQFVAFAVLLGTLVLPGMTLRPLLSVLTLHDDQLVESEVRMARVETARAAVSDLENAPDTHARTALLAEYRRGGEVPRDGMAGLQQTAVQAQRRMLGIPPLKAAWA</sequence>
<organism evidence="7 8">
    <name type="scientific">Lichenicola cladoniae</name>
    <dbReference type="NCBI Taxonomy" id="1484109"/>
    <lineage>
        <taxon>Bacteria</taxon>
        <taxon>Pseudomonadati</taxon>
        <taxon>Pseudomonadota</taxon>
        <taxon>Alphaproteobacteria</taxon>
        <taxon>Acetobacterales</taxon>
        <taxon>Acetobacteraceae</taxon>
        <taxon>Lichenicola</taxon>
    </lineage>
</organism>
<accession>A0A6M8HYU1</accession>
<dbReference type="InterPro" id="IPR006153">
    <property type="entry name" value="Cation/H_exchanger_TM"/>
</dbReference>
<evidence type="ECO:0000313" key="7">
    <source>
        <dbReference type="EMBL" id="QKE93709.1"/>
    </source>
</evidence>
<evidence type="ECO:0000256" key="2">
    <source>
        <dbReference type="ARBA" id="ARBA00022692"/>
    </source>
</evidence>
<dbReference type="GO" id="GO:1902600">
    <property type="term" value="P:proton transmembrane transport"/>
    <property type="evidence" value="ECO:0007669"/>
    <property type="project" value="InterPro"/>
</dbReference>
<evidence type="ECO:0000256" key="3">
    <source>
        <dbReference type="ARBA" id="ARBA00022989"/>
    </source>
</evidence>
<dbReference type="Pfam" id="PF00999">
    <property type="entry name" value="Na_H_Exchanger"/>
    <property type="match status" value="1"/>
</dbReference>
<dbReference type="KEGG" id="lck:HN018_26620"/>
<keyword evidence="3 5" id="KW-1133">Transmembrane helix</keyword>
<protein>
    <recommendedName>
        <fullName evidence="6">Cation/H+ exchanger transmembrane domain-containing protein</fullName>
    </recommendedName>
</protein>
<reference evidence="7 8" key="1">
    <citation type="journal article" date="2014" name="World J. Microbiol. Biotechnol.">
        <title>Biodiversity and physiological characteristics of Antarctic and Arctic lichens-associated bacteria.</title>
        <authorList>
            <person name="Lee Y.M."/>
            <person name="Kim E.H."/>
            <person name="Lee H.K."/>
            <person name="Hong S.G."/>
        </authorList>
    </citation>
    <scope>NUCLEOTIDE SEQUENCE [LARGE SCALE GENOMIC DNA]</scope>
    <source>
        <strain evidence="7 8">PAMC 26569</strain>
        <plasmid evidence="7">unnamed4</plasmid>
    </source>
</reference>
<keyword evidence="4 5" id="KW-0472">Membrane</keyword>
<feature type="transmembrane region" description="Helical" evidence="5">
    <location>
        <begin position="82"/>
        <end position="103"/>
    </location>
</feature>
<evidence type="ECO:0000259" key="6">
    <source>
        <dbReference type="Pfam" id="PF00999"/>
    </source>
</evidence>
<feature type="domain" description="Cation/H+ exchanger transmembrane" evidence="6">
    <location>
        <begin position="4"/>
        <end position="104"/>
    </location>
</feature>
<comment type="subcellular location">
    <subcellularLocation>
        <location evidence="1">Membrane</location>
        <topology evidence="1">Multi-pass membrane protein</topology>
    </subcellularLocation>
</comment>
<evidence type="ECO:0000313" key="8">
    <source>
        <dbReference type="Proteomes" id="UP000500767"/>
    </source>
</evidence>
<evidence type="ECO:0000256" key="4">
    <source>
        <dbReference type="ARBA" id="ARBA00023136"/>
    </source>
</evidence>
<evidence type="ECO:0000256" key="5">
    <source>
        <dbReference type="SAM" id="Phobius"/>
    </source>
</evidence>
<evidence type="ECO:0000256" key="1">
    <source>
        <dbReference type="ARBA" id="ARBA00004141"/>
    </source>
</evidence>
<dbReference type="Proteomes" id="UP000500767">
    <property type="component" value="Plasmid unnamed4"/>
</dbReference>
<keyword evidence="2 5" id="KW-0812">Transmembrane</keyword>